<feature type="transmembrane region" description="Helical" evidence="1">
    <location>
        <begin position="87"/>
        <end position="107"/>
    </location>
</feature>
<feature type="transmembrane region" description="Helical" evidence="1">
    <location>
        <begin position="285"/>
        <end position="301"/>
    </location>
</feature>
<protein>
    <recommendedName>
        <fullName evidence="4">Dolichyl-phosphate-mannose-protein mannosyltransferase</fullName>
    </recommendedName>
</protein>
<evidence type="ECO:0000313" key="2">
    <source>
        <dbReference type="EMBL" id="SIO07807.1"/>
    </source>
</evidence>
<feature type="transmembrane region" description="Helical" evidence="1">
    <location>
        <begin position="168"/>
        <end position="191"/>
    </location>
</feature>
<dbReference type="STRING" id="226505.SAMN05444394_3309"/>
<evidence type="ECO:0008006" key="4">
    <source>
        <dbReference type="Google" id="ProtNLM"/>
    </source>
</evidence>
<keyword evidence="1" id="KW-1133">Transmembrane helix</keyword>
<dbReference type="Proteomes" id="UP000185221">
    <property type="component" value="Unassembled WGS sequence"/>
</dbReference>
<name>A0A1N6GJZ7_9BACT</name>
<feature type="transmembrane region" description="Helical" evidence="1">
    <location>
        <begin position="332"/>
        <end position="352"/>
    </location>
</feature>
<feature type="transmembrane region" description="Helical" evidence="1">
    <location>
        <begin position="119"/>
        <end position="148"/>
    </location>
</feature>
<evidence type="ECO:0000313" key="3">
    <source>
        <dbReference type="Proteomes" id="UP000185221"/>
    </source>
</evidence>
<feature type="transmembrane region" description="Helical" evidence="1">
    <location>
        <begin position="203"/>
        <end position="224"/>
    </location>
</feature>
<reference evidence="3" key="1">
    <citation type="submission" date="2016-11" db="EMBL/GenBank/DDBJ databases">
        <authorList>
            <person name="Varghese N."/>
            <person name="Submissions S."/>
        </authorList>
    </citation>
    <scope>NUCLEOTIDE SEQUENCE [LARGE SCALE GENOMIC DNA]</scope>
    <source>
        <strain evidence="3">DSM 15292</strain>
    </source>
</reference>
<proteinExistence type="predicted"/>
<dbReference type="RefSeq" id="WP_074226056.1">
    <property type="nucleotide sequence ID" value="NZ_FSRC01000002.1"/>
</dbReference>
<dbReference type="AlphaFoldDB" id="A0A1N6GJZ7"/>
<feature type="transmembrane region" description="Helical" evidence="1">
    <location>
        <begin position="307"/>
        <end position="325"/>
    </location>
</feature>
<gene>
    <name evidence="2" type="ORF">SAMN05444394_3309</name>
</gene>
<evidence type="ECO:0000256" key="1">
    <source>
        <dbReference type="SAM" id="Phobius"/>
    </source>
</evidence>
<feature type="transmembrane region" description="Helical" evidence="1">
    <location>
        <begin position="249"/>
        <end position="273"/>
    </location>
</feature>
<keyword evidence="1" id="KW-0472">Membrane</keyword>
<keyword evidence="1" id="KW-0812">Transmembrane</keyword>
<dbReference type="EMBL" id="FSRC01000002">
    <property type="protein sequence ID" value="SIO07807.1"/>
    <property type="molecule type" value="Genomic_DNA"/>
</dbReference>
<dbReference type="OrthoDB" id="981402at2"/>
<organism evidence="2 3">
    <name type="scientific">Algoriphagus halophilus</name>
    <dbReference type="NCBI Taxonomy" id="226505"/>
    <lineage>
        <taxon>Bacteria</taxon>
        <taxon>Pseudomonadati</taxon>
        <taxon>Bacteroidota</taxon>
        <taxon>Cytophagia</taxon>
        <taxon>Cytophagales</taxon>
        <taxon>Cyclobacteriaceae</taxon>
        <taxon>Algoriphagus</taxon>
    </lineage>
</organism>
<keyword evidence="3" id="KW-1185">Reference proteome</keyword>
<feature type="transmembrane region" description="Helical" evidence="1">
    <location>
        <begin position="12"/>
        <end position="30"/>
    </location>
</feature>
<accession>A0A1N6GJZ7</accession>
<sequence length="462" mass="53124">MLRFFKVNDPFRLVGLAIYLLVLTAIFLIWDPFPLTTLQLSWMVLGERLGQGYFLYQDIIDNTGPLSAGFFTIVDFIMGRSPLAYELIGRVFILFQIIYWNTILIKYRVFDENTYLPAMIMAALFHFSFDMLSLNPAMLGSTFLILALGQLFSQTVLQKETSESTLLIGIYGGLAAGFHPSYIFFLPYMILTGIAISGFSFRQLMLSLVGYTLPILLIAVFYYWNDGLQEAIDIWPLIFKSSRVLFQSYWSWLIIGAFPILLSLVGYFLGAVLKGSTINQQKQRQLVILWLIFAAAEFLLIKNQAGYQLIIFVPGLSYLITQFFLHIRRGMIPNLAFYLLIMGLPAFAWWYWQFNVDNPSYFVSEQVDTSLEGKEIMILGPDISGYQHAKLGGPFLNFELSKLYLDQDRDIPEKAKLYQMLQHQQPKIILDQEGLFQSILNDFPELSRHYSQRTKGTFTLIN</sequence>